<evidence type="ECO:0008006" key="4">
    <source>
        <dbReference type="Google" id="ProtNLM"/>
    </source>
</evidence>
<dbReference type="AlphaFoldDB" id="A0A2S7F190"/>
<comment type="caution">
    <text evidence="2">The sequence shown here is derived from an EMBL/GenBank/DDBJ whole genome shotgun (WGS) entry which is preliminary data.</text>
</comment>
<feature type="transmembrane region" description="Helical" evidence="1">
    <location>
        <begin position="83"/>
        <end position="103"/>
    </location>
</feature>
<accession>A0A2S7F190</accession>
<reference evidence="3" key="1">
    <citation type="submission" date="2016-08" db="EMBL/GenBank/DDBJ databases">
        <authorList>
            <person name="Merda D."/>
            <person name="Briand M."/>
            <person name="Taghouti G."/>
            <person name="Carrere S."/>
            <person name="Gouzy J."/>
            <person name="Portier P."/>
            <person name="Jacques M.-A."/>
            <person name="Fischer-Le Saux M."/>
        </authorList>
    </citation>
    <scope>NUCLEOTIDE SEQUENCE [LARGE SCALE GENOMIC DNA]</scope>
    <source>
        <strain evidence="3">CFBP1156</strain>
    </source>
</reference>
<dbReference type="EMBL" id="MDEG01000002">
    <property type="protein sequence ID" value="PPU99207.1"/>
    <property type="molecule type" value="Genomic_DNA"/>
</dbReference>
<dbReference type="RefSeq" id="WP_046978440.1">
    <property type="nucleotide sequence ID" value="NZ_CP043476.1"/>
</dbReference>
<dbReference type="Proteomes" id="UP000238261">
    <property type="component" value="Unassembled WGS sequence"/>
</dbReference>
<keyword evidence="1" id="KW-1133">Transmembrane helix</keyword>
<proteinExistence type="predicted"/>
<gene>
    <name evidence="2" type="ORF">XhyaCFBP1156_02740</name>
</gene>
<evidence type="ECO:0000313" key="3">
    <source>
        <dbReference type="Proteomes" id="UP000238261"/>
    </source>
</evidence>
<keyword evidence="1" id="KW-0812">Transmembrane</keyword>
<keyword evidence="3" id="KW-1185">Reference proteome</keyword>
<organism evidence="2 3">
    <name type="scientific">Xanthomonas hyacinthi</name>
    <dbReference type="NCBI Taxonomy" id="56455"/>
    <lineage>
        <taxon>Bacteria</taxon>
        <taxon>Pseudomonadati</taxon>
        <taxon>Pseudomonadota</taxon>
        <taxon>Gammaproteobacteria</taxon>
        <taxon>Lysobacterales</taxon>
        <taxon>Lysobacteraceae</taxon>
        <taxon>Xanthomonas</taxon>
    </lineage>
</organism>
<keyword evidence="1" id="KW-0472">Membrane</keyword>
<feature type="transmembrane region" description="Helical" evidence="1">
    <location>
        <begin position="48"/>
        <end position="76"/>
    </location>
</feature>
<evidence type="ECO:0000313" key="2">
    <source>
        <dbReference type="EMBL" id="PPU99207.1"/>
    </source>
</evidence>
<name>A0A2S7F190_9XANT</name>
<evidence type="ECO:0000256" key="1">
    <source>
        <dbReference type="SAM" id="Phobius"/>
    </source>
</evidence>
<protein>
    <recommendedName>
        <fullName evidence="4">Transmembrane protein</fullName>
    </recommendedName>
</protein>
<sequence length="132" mass="13512">MQRLYSMFPGGSAGLGLLALRLFLALSLWPSTASSAWALPPTWRWATLALALLTAAGALTPLAAALACAAPAVALWHGTTATGAALLAALPALALALLGPGAYSLDARCFGRRLLVLPREPAQTSQRNPPNG</sequence>